<comment type="catalytic activity">
    <reaction evidence="9 10">
        <text>oxaloacetate + ATP = phosphoenolpyruvate + ADP + CO2</text>
        <dbReference type="Rhea" id="RHEA:18617"/>
        <dbReference type="ChEBI" id="CHEBI:16452"/>
        <dbReference type="ChEBI" id="CHEBI:16526"/>
        <dbReference type="ChEBI" id="CHEBI:30616"/>
        <dbReference type="ChEBI" id="CHEBI:58702"/>
        <dbReference type="ChEBI" id="CHEBI:456216"/>
        <dbReference type="EC" id="4.1.1.49"/>
    </reaction>
</comment>
<dbReference type="NCBIfam" id="NF006821">
    <property type="entry name" value="PRK09344.1-3"/>
    <property type="match status" value="1"/>
</dbReference>
<evidence type="ECO:0000256" key="4">
    <source>
        <dbReference type="ARBA" id="ARBA00022432"/>
    </source>
</evidence>
<evidence type="ECO:0000256" key="5">
    <source>
        <dbReference type="ARBA" id="ARBA00022741"/>
    </source>
</evidence>
<feature type="binding site" evidence="10">
    <location>
        <position position="439"/>
    </location>
    <ligand>
        <name>ATP</name>
        <dbReference type="ChEBI" id="CHEBI:30616"/>
    </ligand>
</feature>
<organism evidence="11 12">
    <name type="scientific">Irregularibacter muris</name>
    <dbReference type="NCBI Taxonomy" id="1796619"/>
    <lineage>
        <taxon>Bacteria</taxon>
        <taxon>Bacillati</taxon>
        <taxon>Bacillota</taxon>
        <taxon>Clostridia</taxon>
        <taxon>Eubacteriales</taxon>
        <taxon>Eubacteriaceae</taxon>
        <taxon>Irregularibacter</taxon>
    </lineage>
</organism>
<feature type="binding site" evidence="10">
    <location>
        <position position="213"/>
    </location>
    <ligand>
        <name>ATP</name>
        <dbReference type="ChEBI" id="CHEBI:30616"/>
    </ligand>
</feature>
<feature type="binding site" evidence="10">
    <location>
        <position position="314"/>
    </location>
    <ligand>
        <name>substrate</name>
    </ligand>
</feature>
<gene>
    <name evidence="10 11" type="primary">pckA</name>
    <name evidence="11" type="ORF">NSA47_08655</name>
</gene>
<evidence type="ECO:0000313" key="12">
    <source>
        <dbReference type="Proteomes" id="UP001205748"/>
    </source>
</evidence>
<feature type="binding site" evidence="10">
    <location>
        <position position="213"/>
    </location>
    <ligand>
        <name>Mn(2+)</name>
        <dbReference type="ChEBI" id="CHEBI:29035"/>
    </ligand>
</feature>
<comment type="similarity">
    <text evidence="2 10">Belongs to the phosphoenolpyruvate carboxykinase (ATP) family.</text>
</comment>
<dbReference type="HAMAP" id="MF_00453">
    <property type="entry name" value="PEPCK_ATP"/>
    <property type="match status" value="1"/>
</dbReference>
<dbReference type="InterPro" id="IPR008210">
    <property type="entry name" value="PEP_carboxykinase_N"/>
</dbReference>
<keyword evidence="8 10" id="KW-0456">Lyase</keyword>
<evidence type="ECO:0000256" key="3">
    <source>
        <dbReference type="ARBA" id="ARBA00012363"/>
    </source>
</evidence>
<dbReference type="CDD" id="cd00484">
    <property type="entry name" value="PEPCK_ATP"/>
    <property type="match status" value="1"/>
</dbReference>
<keyword evidence="5 10" id="KW-0547">Nucleotide-binding</keyword>
<feature type="binding site" evidence="10">
    <location>
        <position position="250"/>
    </location>
    <ligand>
        <name>Mn(2+)</name>
        <dbReference type="ChEBI" id="CHEBI:29035"/>
    </ligand>
</feature>
<feature type="binding site" evidence="10">
    <location>
        <position position="188"/>
    </location>
    <ligand>
        <name>substrate</name>
    </ligand>
</feature>
<dbReference type="InterPro" id="IPR015994">
    <property type="entry name" value="PEPCK_ATP_CS"/>
</dbReference>
<dbReference type="Gene3D" id="3.90.228.20">
    <property type="match status" value="1"/>
</dbReference>
<dbReference type="PANTHER" id="PTHR30031:SF0">
    <property type="entry name" value="PHOSPHOENOLPYRUVATE CARBOXYKINASE (ATP)"/>
    <property type="match status" value="1"/>
</dbReference>
<evidence type="ECO:0000256" key="2">
    <source>
        <dbReference type="ARBA" id="ARBA00006052"/>
    </source>
</evidence>
<dbReference type="PIRSF" id="PIRSF006294">
    <property type="entry name" value="PEP_crbxkin"/>
    <property type="match status" value="1"/>
</dbReference>
<accession>A0AAE3HEJ2</accession>
<feature type="binding site" evidence="10">
    <location>
        <position position="53"/>
    </location>
    <ligand>
        <name>substrate</name>
    </ligand>
</feature>
<dbReference type="EC" id="4.1.1.49" evidence="3 10"/>
<keyword evidence="12" id="KW-1185">Reference proteome</keyword>
<dbReference type="AlphaFoldDB" id="A0AAE3HEJ2"/>
<feature type="binding site" evidence="10">
    <location>
        <begin position="229"/>
        <end position="237"/>
    </location>
    <ligand>
        <name>ATP</name>
        <dbReference type="ChEBI" id="CHEBI:30616"/>
    </ligand>
</feature>
<feature type="binding site" evidence="10">
    <location>
        <position position="314"/>
    </location>
    <ligand>
        <name>ATP</name>
        <dbReference type="ChEBI" id="CHEBI:30616"/>
    </ligand>
</feature>
<feature type="binding site" evidence="10">
    <location>
        <position position="194"/>
    </location>
    <ligand>
        <name>ATP</name>
        <dbReference type="ChEBI" id="CHEBI:30616"/>
    </ligand>
</feature>
<dbReference type="EMBL" id="JANKAS010000006">
    <property type="protein sequence ID" value="MCR1899050.1"/>
    <property type="molecule type" value="Genomic_DNA"/>
</dbReference>
<evidence type="ECO:0000256" key="10">
    <source>
        <dbReference type="HAMAP-Rule" id="MF_00453"/>
    </source>
</evidence>
<comment type="subcellular location">
    <subcellularLocation>
        <location evidence="10">Cytoplasm</location>
    </subcellularLocation>
</comment>
<comment type="function">
    <text evidence="10">Involved in the gluconeogenesis. Catalyzes the conversion of oxaloacetate (OAA) to phosphoenolpyruvate (PEP) through direct phosphoryl transfer between the nucleoside triphosphate and OAA.</text>
</comment>
<dbReference type="GO" id="GO:0046872">
    <property type="term" value="F:metal ion binding"/>
    <property type="evidence" value="ECO:0007669"/>
    <property type="project" value="UniProtKB-KW"/>
</dbReference>
<dbReference type="SUPFAM" id="SSF68923">
    <property type="entry name" value="PEP carboxykinase N-terminal domain"/>
    <property type="match status" value="1"/>
</dbReference>
<dbReference type="RefSeq" id="WP_257530982.1">
    <property type="nucleotide sequence ID" value="NZ_JANKAS010000006.1"/>
</dbReference>
<feature type="binding site" evidence="10">
    <location>
        <position position="194"/>
    </location>
    <ligand>
        <name>Mn(2+)</name>
        <dbReference type="ChEBI" id="CHEBI:29035"/>
    </ligand>
</feature>
<dbReference type="NCBIfam" id="TIGR00224">
    <property type="entry name" value="pckA"/>
    <property type="match status" value="1"/>
</dbReference>
<feature type="binding site" evidence="10">
    <location>
        <begin position="433"/>
        <end position="434"/>
    </location>
    <ligand>
        <name>ATP</name>
        <dbReference type="ChEBI" id="CHEBI:30616"/>
    </ligand>
</feature>
<dbReference type="InterPro" id="IPR013035">
    <property type="entry name" value="PEP_carboxykinase_C"/>
</dbReference>
<evidence type="ECO:0000256" key="1">
    <source>
        <dbReference type="ARBA" id="ARBA00004742"/>
    </source>
</evidence>
<dbReference type="GO" id="GO:0004612">
    <property type="term" value="F:phosphoenolpyruvate carboxykinase (ATP) activity"/>
    <property type="evidence" value="ECO:0007669"/>
    <property type="project" value="UniProtKB-UniRule"/>
</dbReference>
<dbReference type="GO" id="GO:0005524">
    <property type="term" value="F:ATP binding"/>
    <property type="evidence" value="ECO:0007669"/>
    <property type="project" value="UniProtKB-UniRule"/>
</dbReference>
<dbReference type="PANTHER" id="PTHR30031">
    <property type="entry name" value="PHOSPHOENOLPYRUVATE CARBOXYKINASE ATP"/>
    <property type="match status" value="1"/>
</dbReference>
<protein>
    <recommendedName>
        <fullName evidence="3 10">Phosphoenolpyruvate carboxykinase (ATP)</fullName>
        <shortName evidence="10">PCK</shortName>
        <shortName evidence="10">PEP carboxykinase</shortName>
        <shortName evidence="10">PEPCK</shortName>
        <ecNumber evidence="3 10">4.1.1.49</ecNumber>
    </recommendedName>
</protein>
<dbReference type="GO" id="GO:0005829">
    <property type="term" value="C:cytosol"/>
    <property type="evidence" value="ECO:0007669"/>
    <property type="project" value="TreeGrafter"/>
</dbReference>
<feature type="binding site" evidence="10">
    <location>
        <position position="278"/>
    </location>
    <ligand>
        <name>ATP</name>
        <dbReference type="ChEBI" id="CHEBI:30616"/>
    </ligand>
</feature>
<proteinExistence type="inferred from homology"/>
<evidence type="ECO:0000256" key="6">
    <source>
        <dbReference type="ARBA" id="ARBA00022793"/>
    </source>
</evidence>
<sequence>MDINLDYLDIKDVKHLHRNISAANLTEFVIKREEGKLSSTGSVVINTGKYTGRSAKDRFIVRDDITGDKVNWGSTNFPIDQDVFDELYGEVVEYLKEKDLFVFDGFVGALKEYTLPIRVVCECAYQALFANQMFIRPEKEELEGFMPQFNVISAPGFKAKVGQRGINSECFILINFSKKIVLIGGTGYSGEIKKSIFSVMNFLLPQKGVMPMHCSANIGKDGKTAIFFGLSGTGKTTLSTDPGRKLIGDDEHGWCDEGVFNFEGGCYAKTINLDREKEREIYEAIKFGTILENVVLKEDRTPDYEDNTYTENTRAAYPIHYVDNIQESGMGGNPNTIIFLTCDAFGVMPPIAKLNAQEAIEHFISGYTSKVAGTERGITEPEATFSACFGEPFMLLNPMVYAELLGEKIEKHKADVYLINTGWIGGGYGKGERIKLSYTRSIVNAAVSGKLRKVNFYKDSIFELFIPESCPGVPSEILNPRNIWDDPEKYDKEALKLKEKITSNFKKYKQ</sequence>
<dbReference type="NCBIfam" id="NF006820">
    <property type="entry name" value="PRK09344.1-2"/>
    <property type="match status" value="1"/>
</dbReference>
<comment type="pathway">
    <text evidence="1 10">Carbohydrate biosynthesis; gluconeogenesis.</text>
</comment>
<evidence type="ECO:0000256" key="8">
    <source>
        <dbReference type="ARBA" id="ARBA00023239"/>
    </source>
</evidence>
<comment type="caution">
    <text evidence="11">The sequence shown here is derived from an EMBL/GenBank/DDBJ whole genome shotgun (WGS) entry which is preliminary data.</text>
</comment>
<keyword evidence="7 10" id="KW-0067">ATP-binding</keyword>
<dbReference type="SUPFAM" id="SSF53795">
    <property type="entry name" value="PEP carboxykinase-like"/>
    <property type="match status" value="1"/>
</dbReference>
<keyword evidence="10" id="KW-0464">Manganese</keyword>
<keyword evidence="10" id="KW-0963">Cytoplasm</keyword>
<dbReference type="Gene3D" id="3.40.449.10">
    <property type="entry name" value="Phosphoenolpyruvate Carboxykinase, domain 1"/>
    <property type="match status" value="1"/>
</dbReference>
<feature type="binding site" evidence="10">
    <location>
        <position position="194"/>
    </location>
    <ligand>
        <name>substrate</name>
    </ligand>
</feature>
<dbReference type="PROSITE" id="PS00532">
    <property type="entry name" value="PEPCK_ATP"/>
    <property type="match status" value="1"/>
</dbReference>
<keyword evidence="6 10" id="KW-0210">Decarboxylase</keyword>
<comment type="cofactor">
    <cofactor evidence="10">
        <name>Mn(2+)</name>
        <dbReference type="ChEBI" id="CHEBI:29035"/>
    </cofactor>
    <text evidence="10">Binds 1 Mn(2+) ion per subunit.</text>
</comment>
<dbReference type="Pfam" id="PF01293">
    <property type="entry name" value="PEPCK_ATP"/>
    <property type="match status" value="1"/>
</dbReference>
<name>A0AAE3HEJ2_9FIRM</name>
<dbReference type="GO" id="GO:0006094">
    <property type="term" value="P:gluconeogenesis"/>
    <property type="evidence" value="ECO:0007669"/>
    <property type="project" value="UniProtKB-UniRule"/>
</dbReference>
<evidence type="ECO:0000256" key="7">
    <source>
        <dbReference type="ARBA" id="ARBA00022840"/>
    </source>
</evidence>
<keyword evidence="4 10" id="KW-0312">Gluconeogenesis</keyword>
<reference evidence="11" key="1">
    <citation type="submission" date="2022-07" db="EMBL/GenBank/DDBJ databases">
        <title>Enhanced cultured diversity of the mouse gut microbiota enables custom-made synthetic communities.</title>
        <authorList>
            <person name="Afrizal A."/>
        </authorList>
    </citation>
    <scope>NUCLEOTIDE SEQUENCE</scope>
    <source>
        <strain evidence="11">DSM 28593</strain>
    </source>
</reference>
<dbReference type="Proteomes" id="UP001205748">
    <property type="component" value="Unassembled WGS sequence"/>
</dbReference>
<evidence type="ECO:0000313" key="11">
    <source>
        <dbReference type="EMBL" id="MCR1899050.1"/>
    </source>
</evidence>
<dbReference type="Gene3D" id="2.170.8.10">
    <property type="entry name" value="Phosphoenolpyruvate Carboxykinase, domain 2"/>
    <property type="match status" value="1"/>
</dbReference>
<evidence type="ECO:0000256" key="9">
    <source>
        <dbReference type="ARBA" id="ARBA00047371"/>
    </source>
</evidence>
<keyword evidence="10" id="KW-0479">Metal-binding</keyword>
<dbReference type="InterPro" id="IPR001272">
    <property type="entry name" value="PEP_carboxykinase_ATP"/>
</dbReference>